<comment type="caution">
    <text evidence="1">The sequence shown here is derived from an EMBL/GenBank/DDBJ whole genome shotgun (WGS) entry which is preliminary data.</text>
</comment>
<protein>
    <submittedName>
        <fullName evidence="1">Uncharacterized protein</fullName>
    </submittedName>
</protein>
<keyword evidence="2" id="KW-1185">Reference proteome</keyword>
<dbReference type="EMBL" id="JAOYFB010000001">
    <property type="protein sequence ID" value="KAK4004775.1"/>
    <property type="molecule type" value="Genomic_DNA"/>
</dbReference>
<sequence length="125" mass="14385">MHYSYLEIISTFKGKSEEGILFLDIKDRNLSISKSSASEQIKCTKYSASSGNLRSSNASINRMISGEPLAEYNKYYQFSRARGQHRLIIILNQKRYILERDFKTITAGRACGNFKGRYLHVTFSR</sequence>
<evidence type="ECO:0000313" key="2">
    <source>
        <dbReference type="Proteomes" id="UP001234178"/>
    </source>
</evidence>
<proteinExistence type="predicted"/>
<accession>A0ABQ9YVU6</accession>
<organism evidence="1 2">
    <name type="scientific">Daphnia magna</name>
    <dbReference type="NCBI Taxonomy" id="35525"/>
    <lineage>
        <taxon>Eukaryota</taxon>
        <taxon>Metazoa</taxon>
        <taxon>Ecdysozoa</taxon>
        <taxon>Arthropoda</taxon>
        <taxon>Crustacea</taxon>
        <taxon>Branchiopoda</taxon>
        <taxon>Diplostraca</taxon>
        <taxon>Cladocera</taxon>
        <taxon>Anomopoda</taxon>
        <taxon>Daphniidae</taxon>
        <taxon>Daphnia</taxon>
    </lineage>
</organism>
<name>A0ABQ9YVU6_9CRUS</name>
<evidence type="ECO:0000313" key="1">
    <source>
        <dbReference type="EMBL" id="KAK4004775.1"/>
    </source>
</evidence>
<gene>
    <name evidence="1" type="ORF">OUZ56_006498</name>
</gene>
<dbReference type="Proteomes" id="UP001234178">
    <property type="component" value="Unassembled WGS sequence"/>
</dbReference>
<reference evidence="1 2" key="1">
    <citation type="journal article" date="2023" name="Nucleic Acids Res.">
        <title>The hologenome of Daphnia magna reveals possible DNA methylation and microbiome-mediated evolution of the host genome.</title>
        <authorList>
            <person name="Chaturvedi A."/>
            <person name="Li X."/>
            <person name="Dhandapani V."/>
            <person name="Marshall H."/>
            <person name="Kissane S."/>
            <person name="Cuenca-Cambronero M."/>
            <person name="Asole G."/>
            <person name="Calvet F."/>
            <person name="Ruiz-Romero M."/>
            <person name="Marangio P."/>
            <person name="Guigo R."/>
            <person name="Rago D."/>
            <person name="Mirbahai L."/>
            <person name="Eastwood N."/>
            <person name="Colbourne J.K."/>
            <person name="Zhou J."/>
            <person name="Mallon E."/>
            <person name="Orsini L."/>
        </authorList>
    </citation>
    <scope>NUCLEOTIDE SEQUENCE [LARGE SCALE GENOMIC DNA]</scope>
    <source>
        <strain evidence="1">LRV0_1</strain>
    </source>
</reference>